<reference evidence="1 2" key="1">
    <citation type="submission" date="2016-10" db="EMBL/GenBank/DDBJ databases">
        <authorList>
            <person name="de Groot N.N."/>
        </authorList>
    </citation>
    <scope>NUCLEOTIDE SEQUENCE [LARGE SCALE GENOMIC DNA]</scope>
    <source>
        <strain evidence="1 2">DSM 11443</strain>
    </source>
</reference>
<dbReference type="AlphaFoldDB" id="A0A1I2CMZ8"/>
<organism evidence="1 2">
    <name type="scientific">Sulfitobacter brevis</name>
    <dbReference type="NCBI Taxonomy" id="74348"/>
    <lineage>
        <taxon>Bacteria</taxon>
        <taxon>Pseudomonadati</taxon>
        <taxon>Pseudomonadota</taxon>
        <taxon>Alphaproteobacteria</taxon>
        <taxon>Rhodobacterales</taxon>
        <taxon>Roseobacteraceae</taxon>
        <taxon>Sulfitobacter</taxon>
    </lineage>
</organism>
<dbReference type="Proteomes" id="UP000198977">
    <property type="component" value="Unassembled WGS sequence"/>
</dbReference>
<proteinExistence type="predicted"/>
<accession>A0A1I2CMZ8</accession>
<name>A0A1I2CMZ8_9RHOB</name>
<gene>
    <name evidence="1" type="ORF">SAMN04488523_109175</name>
</gene>
<protein>
    <submittedName>
        <fullName evidence="1">Uncharacterized protein</fullName>
    </submittedName>
</protein>
<keyword evidence="2" id="KW-1185">Reference proteome</keyword>
<evidence type="ECO:0000313" key="1">
    <source>
        <dbReference type="EMBL" id="SFE69717.1"/>
    </source>
</evidence>
<sequence>MYNGPREFSQQIVQHIMSARMFMPPTIATPLCAAKSSLVLSLNISYGPGAAHLSTSAALRDAD</sequence>
<dbReference type="STRING" id="74348.SAMN04488523_109175"/>
<dbReference type="EMBL" id="FOMW01000009">
    <property type="protein sequence ID" value="SFE69717.1"/>
    <property type="molecule type" value="Genomic_DNA"/>
</dbReference>
<evidence type="ECO:0000313" key="2">
    <source>
        <dbReference type="Proteomes" id="UP000198977"/>
    </source>
</evidence>